<proteinExistence type="predicted"/>
<gene>
    <name evidence="1" type="ORF">LITE_LOCUS19259</name>
    <name evidence="2" type="ORF">LITE_LOCUS20774</name>
</gene>
<dbReference type="EMBL" id="CAMGYJ010000005">
    <property type="protein sequence ID" value="CAI0426405.1"/>
    <property type="molecule type" value="Genomic_DNA"/>
</dbReference>
<evidence type="ECO:0000313" key="2">
    <source>
        <dbReference type="EMBL" id="CAI0426404.1"/>
    </source>
</evidence>
<keyword evidence="3" id="KW-1185">Reference proteome</keyword>
<evidence type="ECO:0000313" key="3">
    <source>
        <dbReference type="Proteomes" id="UP001154282"/>
    </source>
</evidence>
<accession>A0AAV0KZG5</accession>
<sequence>MGATSEAEVQSDLGQGGELWFAFLLYKVLLGTDLPTSAAGIGNPDVDFVLGTEKKLLEVNVMLYSDEPRPGVTLL</sequence>
<organism evidence="2 3">
    <name type="scientific">Linum tenue</name>
    <dbReference type="NCBI Taxonomy" id="586396"/>
    <lineage>
        <taxon>Eukaryota</taxon>
        <taxon>Viridiplantae</taxon>
        <taxon>Streptophyta</taxon>
        <taxon>Embryophyta</taxon>
        <taxon>Tracheophyta</taxon>
        <taxon>Spermatophyta</taxon>
        <taxon>Magnoliopsida</taxon>
        <taxon>eudicotyledons</taxon>
        <taxon>Gunneridae</taxon>
        <taxon>Pentapetalae</taxon>
        <taxon>rosids</taxon>
        <taxon>fabids</taxon>
        <taxon>Malpighiales</taxon>
        <taxon>Linaceae</taxon>
        <taxon>Linum</taxon>
    </lineage>
</organism>
<dbReference type="Proteomes" id="UP001154282">
    <property type="component" value="Unassembled WGS sequence"/>
</dbReference>
<reference evidence="2" key="1">
    <citation type="submission" date="2022-08" db="EMBL/GenBank/DDBJ databases">
        <authorList>
            <person name="Gutierrez-Valencia J."/>
        </authorList>
    </citation>
    <scope>NUCLEOTIDE SEQUENCE</scope>
</reference>
<protein>
    <submittedName>
        <fullName evidence="2">Uncharacterized protein</fullName>
    </submittedName>
</protein>
<name>A0AAV0KZG5_9ROSI</name>
<dbReference type="AlphaFoldDB" id="A0AAV0KZG5"/>
<dbReference type="EMBL" id="CAMGYJ010000005">
    <property type="protein sequence ID" value="CAI0422779.1"/>
    <property type="molecule type" value="Genomic_DNA"/>
</dbReference>
<dbReference type="EMBL" id="CAMGYJ010000005">
    <property type="protein sequence ID" value="CAI0426404.1"/>
    <property type="molecule type" value="Genomic_DNA"/>
</dbReference>
<evidence type="ECO:0000313" key="1">
    <source>
        <dbReference type="EMBL" id="CAI0422779.1"/>
    </source>
</evidence>
<comment type="caution">
    <text evidence="2">The sequence shown here is derived from an EMBL/GenBank/DDBJ whole genome shotgun (WGS) entry which is preliminary data.</text>
</comment>